<feature type="transmembrane region" description="Helical" evidence="3">
    <location>
        <begin position="12"/>
        <end position="38"/>
    </location>
</feature>
<keyword evidence="3" id="KW-0472">Membrane</keyword>
<dbReference type="EMBL" id="BAAAVT010000017">
    <property type="protein sequence ID" value="GAA3072265.1"/>
    <property type="molecule type" value="Genomic_DNA"/>
</dbReference>
<feature type="coiled-coil region" evidence="1">
    <location>
        <begin position="155"/>
        <end position="243"/>
    </location>
</feature>
<dbReference type="Proteomes" id="UP001500236">
    <property type="component" value="Unassembled WGS sequence"/>
</dbReference>
<comment type="caution">
    <text evidence="4">The sequence shown here is derived from an EMBL/GenBank/DDBJ whole genome shotgun (WGS) entry which is preliminary data.</text>
</comment>
<feature type="region of interest" description="Disordered" evidence="2">
    <location>
        <begin position="46"/>
        <end position="80"/>
    </location>
</feature>
<keyword evidence="3" id="KW-0812">Transmembrane</keyword>
<organism evidence="4 5">
    <name type="scientific">Nesterenkonia aethiopica</name>
    <dbReference type="NCBI Taxonomy" id="269144"/>
    <lineage>
        <taxon>Bacteria</taxon>
        <taxon>Bacillati</taxon>
        <taxon>Actinomycetota</taxon>
        <taxon>Actinomycetes</taxon>
        <taxon>Micrococcales</taxon>
        <taxon>Micrococcaceae</taxon>
        <taxon>Nesterenkonia</taxon>
    </lineage>
</organism>
<keyword evidence="5" id="KW-1185">Reference proteome</keyword>
<evidence type="ECO:0000313" key="5">
    <source>
        <dbReference type="Proteomes" id="UP001500236"/>
    </source>
</evidence>
<reference evidence="5" key="1">
    <citation type="journal article" date="2019" name="Int. J. Syst. Evol. Microbiol.">
        <title>The Global Catalogue of Microorganisms (GCM) 10K type strain sequencing project: providing services to taxonomists for standard genome sequencing and annotation.</title>
        <authorList>
            <consortium name="The Broad Institute Genomics Platform"/>
            <consortium name="The Broad Institute Genome Sequencing Center for Infectious Disease"/>
            <person name="Wu L."/>
            <person name="Ma J."/>
        </authorList>
    </citation>
    <scope>NUCLEOTIDE SEQUENCE [LARGE SCALE GENOMIC DNA]</scope>
    <source>
        <strain evidence="5">JCM 14309</strain>
    </source>
</reference>
<protein>
    <recommendedName>
        <fullName evidence="6">TPM domain-containing protein</fullName>
    </recommendedName>
</protein>
<proteinExistence type="predicted"/>
<accession>A0ABP6M4J1</accession>
<evidence type="ECO:0000256" key="2">
    <source>
        <dbReference type="SAM" id="MobiDB-lite"/>
    </source>
</evidence>
<evidence type="ECO:0000256" key="3">
    <source>
        <dbReference type="SAM" id="Phobius"/>
    </source>
</evidence>
<gene>
    <name evidence="4" type="ORF">GCM10010529_25530</name>
</gene>
<evidence type="ECO:0008006" key="6">
    <source>
        <dbReference type="Google" id="ProtNLM"/>
    </source>
</evidence>
<sequence length="524" mass="56908">MLEAFATSLPVTVGAVIVGPLLIGAGVLVLIGLGAMYLSGGRKQTRQLSSAPGSRAMGAAEGQGSEQPAAPDPRDTMPYGQLRQQAGSMLVAADEAVRSSDQEILFAQATYGDEAVEVFRQDIQKSKDHLRDAFRLQQQLDQQPPQDETEARRIVRQIMEHCEQLDASLDAHRQEFEGLRDLERSPGPAAAQLNERLADLRTRLHAAAAELPQLQQRYTGEPLESLQQSLDRAEGLLEDAQSHGERAAQAAEAHRASDAVVAIHAGERSAAEAAALLDSADQTSSRLQDARRNLDVGVAQTEQDVAQARATRDAGQAPELAGPIAAAEAAVARVRQTIDSGERYDPLELLLGLELAHRELDEPLNAVRDRQAQDRRAREMLQTELLTARNQVQSSQDYLRSRAHRVGTTARTRLAEAERCLSEAQAFADTQPARALDFATQAKTLAVQAAQIAEQDRAEENLMNTGGGFGGYGRHWGGGYGTGYGGGYGTGYGYGGGYGRRRGSGRAERRMLRYGMRHGRRRWF</sequence>
<evidence type="ECO:0000313" key="4">
    <source>
        <dbReference type="EMBL" id="GAA3072265.1"/>
    </source>
</evidence>
<evidence type="ECO:0000256" key="1">
    <source>
        <dbReference type="SAM" id="Coils"/>
    </source>
</evidence>
<dbReference type="RefSeq" id="WP_344684433.1">
    <property type="nucleotide sequence ID" value="NZ_BAAAVT010000017.1"/>
</dbReference>
<keyword evidence="1" id="KW-0175">Coiled coil</keyword>
<name>A0ABP6M4J1_9MICC</name>
<keyword evidence="3" id="KW-1133">Transmembrane helix</keyword>